<dbReference type="AlphaFoldDB" id="D4VKD6"/>
<evidence type="ECO:0000313" key="3">
    <source>
        <dbReference type="Proteomes" id="UP000019380"/>
    </source>
</evidence>
<name>D4VKD6_9BACE</name>
<reference evidence="2 3" key="1">
    <citation type="submission" date="2013-12" db="EMBL/GenBank/DDBJ databases">
        <title>Improved hybrid genome assemblies of Bacteroides xylanisolvens SD CC 1b and Bacteroides xylanisolvens SD CC 2a using Illumina and 454 Sequencing.</title>
        <authorList>
            <person name="Ramaraj T."/>
            <person name="Sundararajan A."/>
            <person name="Mudge J."/>
            <person name="Schilkey F.D."/>
            <person name="Delvecchio V."/>
            <person name="Donlon M."/>
            <person name="Ziemer C."/>
        </authorList>
    </citation>
    <scope>NUCLEOTIDE SEQUENCE [LARGE SCALE GENOMIC DNA]</scope>
</reference>
<comment type="caution">
    <text evidence="2">The sequence shown here is derived from an EMBL/GenBank/DDBJ whole genome shotgun (WGS) entry which is preliminary data.</text>
</comment>
<organism evidence="2 3">
    <name type="scientific">Bacteroides xylanisolvens SD CC 1b</name>
    <dbReference type="NCBI Taxonomy" id="702447"/>
    <lineage>
        <taxon>Bacteria</taxon>
        <taxon>Pseudomonadati</taxon>
        <taxon>Bacteroidota</taxon>
        <taxon>Bacteroidia</taxon>
        <taxon>Bacteroidales</taxon>
        <taxon>Bacteroidaceae</taxon>
        <taxon>Bacteroides</taxon>
    </lineage>
</organism>
<proteinExistence type="predicted"/>
<sequence>MLKKGMQMIRITLLISYYLHFVIYVSFLAVIILFLAAV</sequence>
<evidence type="ECO:0000256" key="1">
    <source>
        <dbReference type="SAM" id="Phobius"/>
    </source>
</evidence>
<gene>
    <name evidence="2" type="ORF">BN890_32440</name>
</gene>
<keyword evidence="1" id="KW-1133">Transmembrane helix</keyword>
<dbReference type="Proteomes" id="UP000019380">
    <property type="component" value="Unassembled WGS sequence"/>
</dbReference>
<keyword evidence="1" id="KW-0812">Transmembrane</keyword>
<evidence type="ECO:0000313" key="2">
    <source>
        <dbReference type="EMBL" id="CDM05651.1"/>
    </source>
</evidence>
<keyword evidence="1" id="KW-0472">Membrane</keyword>
<accession>D4VKD6</accession>
<feature type="transmembrane region" description="Helical" evidence="1">
    <location>
        <begin position="12"/>
        <end position="37"/>
    </location>
</feature>
<protein>
    <submittedName>
        <fullName evidence="2">Uncharacterized protein</fullName>
    </submittedName>
</protein>
<dbReference type="EMBL" id="CBXG010000038">
    <property type="protein sequence ID" value="CDM05651.1"/>
    <property type="molecule type" value="Genomic_DNA"/>
</dbReference>